<dbReference type="EMBL" id="MDYN01000171">
    <property type="protein sequence ID" value="OQD74708.1"/>
    <property type="molecule type" value="Genomic_DNA"/>
</dbReference>
<keyword evidence="2" id="KW-1185">Reference proteome</keyword>
<reference evidence="2" key="1">
    <citation type="journal article" date="2017" name="Nat. Microbiol.">
        <title>Global analysis of biosynthetic gene clusters reveals vast potential of secondary metabolite production in Penicillium species.</title>
        <authorList>
            <person name="Nielsen J.C."/>
            <person name="Grijseels S."/>
            <person name="Prigent S."/>
            <person name="Ji B."/>
            <person name="Dainat J."/>
            <person name="Nielsen K.F."/>
            <person name="Frisvad J.C."/>
            <person name="Workman M."/>
            <person name="Nielsen J."/>
        </authorList>
    </citation>
    <scope>NUCLEOTIDE SEQUENCE [LARGE SCALE GENOMIC DNA]</scope>
    <source>
        <strain evidence="2">IBT 31811</strain>
    </source>
</reference>
<accession>A0A1V6PCE0</accession>
<sequence length="90" mass="9487">MAVATTSLAGGSCDADKEYCGSYLVKARGWSTSDLQVAIKRNNRLAPEAAADPLNVLFECIGGSRIDAIKYCSNTCIETGAGDTNDYCGR</sequence>
<evidence type="ECO:0000313" key="1">
    <source>
        <dbReference type="EMBL" id="OQD74708.1"/>
    </source>
</evidence>
<proteinExistence type="predicted"/>
<comment type="caution">
    <text evidence="1">The sequence shown here is derived from an EMBL/GenBank/DDBJ whole genome shotgun (WGS) entry which is preliminary data.</text>
</comment>
<name>A0A1V6PCE0_9EURO</name>
<gene>
    <name evidence="1" type="ORF">PENANT_c171G10422</name>
</gene>
<evidence type="ECO:0000313" key="2">
    <source>
        <dbReference type="Proteomes" id="UP000191672"/>
    </source>
</evidence>
<dbReference type="AlphaFoldDB" id="A0A1V6PCE0"/>
<organism evidence="1 2">
    <name type="scientific">Penicillium antarcticum</name>
    <dbReference type="NCBI Taxonomy" id="416450"/>
    <lineage>
        <taxon>Eukaryota</taxon>
        <taxon>Fungi</taxon>
        <taxon>Dikarya</taxon>
        <taxon>Ascomycota</taxon>
        <taxon>Pezizomycotina</taxon>
        <taxon>Eurotiomycetes</taxon>
        <taxon>Eurotiomycetidae</taxon>
        <taxon>Eurotiales</taxon>
        <taxon>Aspergillaceae</taxon>
        <taxon>Penicillium</taxon>
    </lineage>
</organism>
<protein>
    <submittedName>
        <fullName evidence="1">Uncharacterized protein</fullName>
    </submittedName>
</protein>
<dbReference type="Proteomes" id="UP000191672">
    <property type="component" value="Unassembled WGS sequence"/>
</dbReference>